<comment type="caution">
    <text evidence="4">The sequence shown here is derived from an EMBL/GenBank/DDBJ whole genome shotgun (WGS) entry which is preliminary data.</text>
</comment>
<evidence type="ECO:0000313" key="4">
    <source>
        <dbReference type="EMBL" id="PVY83452.1"/>
    </source>
</evidence>
<sequence length="235" mass="26655">MTRLKQILIFISFFIWDILVSGLIQVSVLPRFSVLQRMGLLTVGLIGSLLYVWVIIRVIKVRQPDFSILPINFKNFQKAWWLIRMWLVCLLGLVVCGMIRVTLLGSKGAVSANQEGITELITSSGTYSLLAMLFGIIILAPIMEELLFRGLLLDYFDSQKNWWYGPLLSAFLFGLAHVILTKWQTSTLLDLLTYATLGLVLAFVYKKTGRISNSMAVHFMQNLFSAVPFILMALR</sequence>
<dbReference type="RefSeq" id="WP_089939568.1">
    <property type="nucleotide sequence ID" value="NZ_CAKOEX010000007.1"/>
</dbReference>
<feature type="transmembrane region" description="Helical" evidence="2">
    <location>
        <begin position="6"/>
        <end position="26"/>
    </location>
</feature>
<organism evidence="4 5">
    <name type="scientific">Convivina intestini</name>
    <dbReference type="NCBI Taxonomy" id="1505726"/>
    <lineage>
        <taxon>Bacteria</taxon>
        <taxon>Bacillati</taxon>
        <taxon>Bacillota</taxon>
        <taxon>Bacilli</taxon>
        <taxon>Lactobacillales</taxon>
        <taxon>Lactobacillaceae</taxon>
        <taxon>Convivina</taxon>
    </lineage>
</organism>
<evidence type="ECO:0000259" key="3">
    <source>
        <dbReference type="Pfam" id="PF02517"/>
    </source>
</evidence>
<name>A0A2U1D7E5_9LACO</name>
<evidence type="ECO:0000313" key="5">
    <source>
        <dbReference type="Proteomes" id="UP000245433"/>
    </source>
</evidence>
<proteinExistence type="inferred from homology"/>
<comment type="similarity">
    <text evidence="1">Belongs to the UPF0177 family.</text>
</comment>
<dbReference type="Pfam" id="PF02517">
    <property type="entry name" value="Rce1-like"/>
    <property type="match status" value="1"/>
</dbReference>
<protein>
    <recommendedName>
        <fullName evidence="3">CAAX prenyl protease 2/Lysostaphin resistance protein A-like domain-containing protein</fullName>
    </recommendedName>
</protein>
<dbReference type="GO" id="GO:0080120">
    <property type="term" value="P:CAAX-box protein maturation"/>
    <property type="evidence" value="ECO:0007669"/>
    <property type="project" value="UniProtKB-ARBA"/>
</dbReference>
<keyword evidence="2" id="KW-1133">Transmembrane helix</keyword>
<keyword evidence="2" id="KW-0812">Transmembrane</keyword>
<dbReference type="AlphaFoldDB" id="A0A2U1D7E5"/>
<gene>
    <name evidence="4" type="ORF">C7384_10756</name>
</gene>
<evidence type="ECO:0000256" key="1">
    <source>
        <dbReference type="ARBA" id="ARBA00009067"/>
    </source>
</evidence>
<feature type="transmembrane region" description="Helical" evidence="2">
    <location>
        <begin position="79"/>
        <end position="99"/>
    </location>
</feature>
<accession>A0A2U1D7E5</accession>
<dbReference type="GO" id="GO:0004175">
    <property type="term" value="F:endopeptidase activity"/>
    <property type="evidence" value="ECO:0007669"/>
    <property type="project" value="UniProtKB-ARBA"/>
</dbReference>
<keyword evidence="5" id="KW-1185">Reference proteome</keyword>
<dbReference type="PANTHER" id="PTHR36435">
    <property type="entry name" value="SLR1288 PROTEIN"/>
    <property type="match status" value="1"/>
</dbReference>
<dbReference type="InterPro" id="IPR003675">
    <property type="entry name" value="Rce1/LyrA-like_dom"/>
</dbReference>
<dbReference type="OrthoDB" id="8607342at2"/>
<reference evidence="4 5" key="1">
    <citation type="submission" date="2018-04" db="EMBL/GenBank/DDBJ databases">
        <title>Genomic Encyclopedia of Type Strains, Phase IV (KMG-IV): sequencing the most valuable type-strain genomes for metagenomic binning, comparative biology and taxonomic classification.</title>
        <authorList>
            <person name="Goeker M."/>
        </authorList>
    </citation>
    <scope>NUCLEOTIDE SEQUENCE [LARGE SCALE GENOMIC DNA]</scope>
    <source>
        <strain evidence="4 5">DSM 28795</strain>
    </source>
</reference>
<feature type="transmembrane region" description="Helical" evidence="2">
    <location>
        <begin position="162"/>
        <end position="180"/>
    </location>
</feature>
<feature type="transmembrane region" description="Helical" evidence="2">
    <location>
        <begin position="38"/>
        <end position="59"/>
    </location>
</feature>
<dbReference type="Proteomes" id="UP000245433">
    <property type="component" value="Unassembled WGS sequence"/>
</dbReference>
<keyword evidence="2" id="KW-0472">Membrane</keyword>
<feature type="transmembrane region" description="Helical" evidence="2">
    <location>
        <begin position="187"/>
        <end position="205"/>
    </location>
</feature>
<dbReference type="EMBL" id="QEKT01000007">
    <property type="protein sequence ID" value="PVY83452.1"/>
    <property type="molecule type" value="Genomic_DNA"/>
</dbReference>
<dbReference type="PANTHER" id="PTHR36435:SF1">
    <property type="entry name" value="CAAX AMINO TERMINAL PROTEASE FAMILY PROTEIN"/>
    <property type="match status" value="1"/>
</dbReference>
<evidence type="ECO:0000256" key="2">
    <source>
        <dbReference type="SAM" id="Phobius"/>
    </source>
</evidence>
<dbReference type="InterPro" id="IPR052710">
    <property type="entry name" value="CAAX_protease"/>
</dbReference>
<feature type="transmembrane region" description="Helical" evidence="2">
    <location>
        <begin position="120"/>
        <end position="142"/>
    </location>
</feature>
<feature type="domain" description="CAAX prenyl protease 2/Lysostaphin resistance protein A-like" evidence="3">
    <location>
        <begin position="128"/>
        <end position="224"/>
    </location>
</feature>